<dbReference type="PANTHER" id="PTHR23404">
    <property type="entry name" value="MOLYBDOPTERIN SYNTHASE RELATED"/>
    <property type="match status" value="1"/>
</dbReference>
<proteinExistence type="predicted"/>
<sequence>MSTSTVLHAGISDEPLDLSHALDVVGNADCGAVVGFGGVVRNHDGGRQVDRLGYSAHPSASSIIAEIATEIAEKYDGVRIWVAHRTGPLEIGDPALVAAVASGHRGEAFAACSELVDTVKARAPIWKEQFFADGTVEWVGVDG</sequence>
<dbReference type="AlphaFoldDB" id="A0A1G8GCR8"/>
<name>A0A1G8GCR8_9MICC</name>
<organism evidence="1 2">
    <name type="scientific">Arthrobacter subterraneus</name>
    <dbReference type="NCBI Taxonomy" id="335973"/>
    <lineage>
        <taxon>Bacteria</taxon>
        <taxon>Bacillati</taxon>
        <taxon>Actinomycetota</taxon>
        <taxon>Actinomycetes</taxon>
        <taxon>Micrococcales</taxon>
        <taxon>Micrococcaceae</taxon>
        <taxon>Arthrobacter</taxon>
    </lineage>
</organism>
<dbReference type="Gene3D" id="3.90.1170.40">
    <property type="entry name" value="Molybdopterin biosynthesis MoaE subunit"/>
    <property type="match status" value="1"/>
</dbReference>
<dbReference type="InterPro" id="IPR003448">
    <property type="entry name" value="Mopterin_biosynth_MoaE"/>
</dbReference>
<accession>A0A1G8GCR8</accession>
<reference evidence="1 2" key="1">
    <citation type="submission" date="2016-10" db="EMBL/GenBank/DDBJ databases">
        <authorList>
            <person name="de Groot N.N."/>
        </authorList>
    </citation>
    <scope>NUCLEOTIDE SEQUENCE [LARGE SCALE GENOMIC DNA]</scope>
    <source>
        <strain evidence="1 2">NP_1H</strain>
    </source>
</reference>
<dbReference type="Proteomes" id="UP000199258">
    <property type="component" value="Unassembled WGS sequence"/>
</dbReference>
<dbReference type="STRING" id="335973.SAMN04488693_10459"/>
<dbReference type="CDD" id="cd00756">
    <property type="entry name" value="MoaE"/>
    <property type="match status" value="1"/>
</dbReference>
<dbReference type="SUPFAM" id="SSF54690">
    <property type="entry name" value="Molybdopterin synthase subunit MoaE"/>
    <property type="match status" value="1"/>
</dbReference>
<dbReference type="Pfam" id="PF02391">
    <property type="entry name" value="MoaE"/>
    <property type="match status" value="1"/>
</dbReference>
<protein>
    <submittedName>
        <fullName evidence="1">Molybdopterin synthase subunit MoaE</fullName>
    </submittedName>
</protein>
<evidence type="ECO:0000313" key="1">
    <source>
        <dbReference type="EMBL" id="SDH92120.1"/>
    </source>
</evidence>
<dbReference type="OrthoDB" id="9794429at2"/>
<dbReference type="RefSeq" id="WP_090585297.1">
    <property type="nucleotide sequence ID" value="NZ_FNDT01000004.1"/>
</dbReference>
<evidence type="ECO:0000313" key="2">
    <source>
        <dbReference type="Proteomes" id="UP000199258"/>
    </source>
</evidence>
<dbReference type="GO" id="GO:0006777">
    <property type="term" value="P:Mo-molybdopterin cofactor biosynthetic process"/>
    <property type="evidence" value="ECO:0007669"/>
    <property type="project" value="InterPro"/>
</dbReference>
<dbReference type="SMR" id="A0A1G8GCR8"/>
<keyword evidence="2" id="KW-1185">Reference proteome</keyword>
<gene>
    <name evidence="1" type="ORF">SAMN04488693_10459</name>
</gene>
<dbReference type="EMBL" id="FNDT01000004">
    <property type="protein sequence ID" value="SDH92120.1"/>
    <property type="molecule type" value="Genomic_DNA"/>
</dbReference>
<dbReference type="InterPro" id="IPR036563">
    <property type="entry name" value="MoaE_sf"/>
</dbReference>